<dbReference type="InterPro" id="IPR013126">
    <property type="entry name" value="Hsp_70_fam"/>
</dbReference>
<evidence type="ECO:0000256" key="3">
    <source>
        <dbReference type="ARBA" id="ARBA00022824"/>
    </source>
</evidence>
<evidence type="ECO:0000256" key="1">
    <source>
        <dbReference type="ARBA" id="ARBA00007381"/>
    </source>
</evidence>
<dbReference type="PRINTS" id="PR00301">
    <property type="entry name" value="HEATSHOCK70"/>
</dbReference>
<dbReference type="Gene3D" id="3.30.420.40">
    <property type="match status" value="2"/>
</dbReference>
<evidence type="ECO:0000313" key="10">
    <source>
        <dbReference type="WBParaSite" id="ACOC_0000946301-mRNA-1"/>
    </source>
</evidence>
<proteinExistence type="inferred from homology"/>
<dbReference type="SUPFAM" id="SSF100934">
    <property type="entry name" value="Heat shock protein 70kD (HSP70), C-terminal subdomain"/>
    <property type="match status" value="1"/>
</dbReference>
<dbReference type="Gene3D" id="1.20.1270.10">
    <property type="match status" value="1"/>
</dbReference>
<dbReference type="AlphaFoldDB" id="A0A0R3PUA8"/>
<dbReference type="PANTHER" id="PTHR45639:SF3">
    <property type="entry name" value="HYPOXIA UP-REGULATED PROTEIN 1"/>
    <property type="match status" value="1"/>
</dbReference>
<dbReference type="OMA" id="ANKYHYA"/>
<dbReference type="GO" id="GO:0140662">
    <property type="term" value="F:ATP-dependent protein folding chaperone"/>
    <property type="evidence" value="ECO:0007669"/>
    <property type="project" value="InterPro"/>
</dbReference>
<reference evidence="8 9" key="2">
    <citation type="submission" date="2018-11" db="EMBL/GenBank/DDBJ databases">
        <authorList>
            <consortium name="Pathogen Informatics"/>
        </authorList>
    </citation>
    <scope>NUCLEOTIDE SEQUENCE [LARGE SCALE GENOMIC DNA]</scope>
    <source>
        <strain evidence="8 9">Costa Rica</strain>
    </source>
</reference>
<dbReference type="WBParaSite" id="ACOC_0000946301-mRNA-1">
    <property type="protein sequence ID" value="ACOC_0000946301-mRNA-1"/>
    <property type="gene ID" value="ACOC_0000946301"/>
</dbReference>
<dbReference type="InterPro" id="IPR029047">
    <property type="entry name" value="HSP70_peptide-bd_sf"/>
</dbReference>
<evidence type="ECO:0000256" key="4">
    <source>
        <dbReference type="ARBA" id="ARBA00022840"/>
    </source>
</evidence>
<keyword evidence="5" id="KW-0143">Chaperone</keyword>
<keyword evidence="2" id="KW-0547">Nucleotide-binding</keyword>
<dbReference type="EMBL" id="UYYA01004302">
    <property type="protein sequence ID" value="VDM61049.1"/>
    <property type="molecule type" value="Genomic_DNA"/>
</dbReference>
<organism evidence="10">
    <name type="scientific">Angiostrongylus costaricensis</name>
    <name type="common">Nematode worm</name>
    <dbReference type="NCBI Taxonomy" id="334426"/>
    <lineage>
        <taxon>Eukaryota</taxon>
        <taxon>Metazoa</taxon>
        <taxon>Ecdysozoa</taxon>
        <taxon>Nematoda</taxon>
        <taxon>Chromadorea</taxon>
        <taxon>Rhabditida</taxon>
        <taxon>Rhabditina</taxon>
        <taxon>Rhabditomorpha</taxon>
        <taxon>Strongyloidea</taxon>
        <taxon>Metastrongylidae</taxon>
        <taxon>Angiostrongylus</taxon>
    </lineage>
</organism>
<dbReference type="GO" id="GO:0034663">
    <property type="term" value="C:endoplasmic reticulum chaperone complex"/>
    <property type="evidence" value="ECO:0007669"/>
    <property type="project" value="TreeGrafter"/>
</dbReference>
<protein>
    <recommendedName>
        <fullName evidence="6">Hypoxia up-regulated protein 1</fullName>
    </recommendedName>
</protein>
<keyword evidence="3" id="KW-0256">Endoplasmic reticulum</keyword>
<dbReference type="CDD" id="cd10230">
    <property type="entry name" value="ASKHA_NBD_HSP70_HYOU1"/>
    <property type="match status" value="1"/>
</dbReference>
<dbReference type="PANTHER" id="PTHR45639">
    <property type="entry name" value="HSC70CB, ISOFORM G-RELATED"/>
    <property type="match status" value="1"/>
</dbReference>
<keyword evidence="4" id="KW-0067">ATP-binding</keyword>
<evidence type="ECO:0000256" key="5">
    <source>
        <dbReference type="ARBA" id="ARBA00023186"/>
    </source>
</evidence>
<keyword evidence="7" id="KW-0175">Coiled coil</keyword>
<accession>A0A0R3PUA8</accession>
<dbReference type="Gene3D" id="3.30.30.30">
    <property type="match status" value="1"/>
</dbReference>
<dbReference type="Gene3D" id="2.60.34.10">
    <property type="entry name" value="Substrate Binding Domain Of DNAk, Chain A, domain 1"/>
    <property type="match status" value="1"/>
</dbReference>
<reference evidence="10" key="1">
    <citation type="submission" date="2017-02" db="UniProtKB">
        <authorList>
            <consortium name="WormBaseParasite"/>
        </authorList>
    </citation>
    <scope>IDENTIFICATION</scope>
</reference>
<dbReference type="SUPFAM" id="SSF53067">
    <property type="entry name" value="Actin-like ATPase domain"/>
    <property type="match status" value="2"/>
</dbReference>
<evidence type="ECO:0000313" key="9">
    <source>
        <dbReference type="Proteomes" id="UP000267027"/>
    </source>
</evidence>
<evidence type="ECO:0000256" key="2">
    <source>
        <dbReference type="ARBA" id="ARBA00022741"/>
    </source>
</evidence>
<feature type="coiled-coil region" evidence="7">
    <location>
        <begin position="570"/>
        <end position="600"/>
    </location>
</feature>
<evidence type="ECO:0000256" key="6">
    <source>
        <dbReference type="ARBA" id="ARBA00040503"/>
    </source>
</evidence>
<dbReference type="OrthoDB" id="10262720at2759"/>
<dbReference type="Proteomes" id="UP000267027">
    <property type="component" value="Unassembled WGS sequence"/>
</dbReference>
<name>A0A0R3PUA8_ANGCS</name>
<dbReference type="Pfam" id="PF00012">
    <property type="entry name" value="HSP70"/>
    <property type="match status" value="1"/>
</dbReference>
<evidence type="ECO:0000256" key="7">
    <source>
        <dbReference type="SAM" id="Coils"/>
    </source>
</evidence>
<dbReference type="FunFam" id="3.90.640.10:FF:000004">
    <property type="entry name" value="Heat shock 70 kDa protein 4"/>
    <property type="match status" value="1"/>
</dbReference>
<dbReference type="GO" id="GO:0030968">
    <property type="term" value="P:endoplasmic reticulum unfolded protein response"/>
    <property type="evidence" value="ECO:0007669"/>
    <property type="project" value="TreeGrafter"/>
</dbReference>
<sequence>MCVCSLEQVCYCLPIRKSAFDSLWCLDAALAAMSIDLGSEFIKIGLVKPGVPMEIVLNKESRRKTPNVLVIRNNERLFAEAAAAVATKYPNSAYWYILSLLAKERGDPDVELYRTRFPFASFTFDESRNTVVFPSDNETYNVETLLAMILWSAKKTTEAFAGQRVKDVVITVPIFFNQAERRALVAASSIAGLNLLQLINDGSAAALNYGVFRRKGITNKPQTMMIYDMGASKTVATIVEYVLEKDKSSKIGNTSNPVVRTIGVGYDRSLGGFEITLRMAKHLEKIFRETTKTTSDITTNARSMAKLLKEAERVKQVLSANKYHYAQIESLHEDQNFRAKVTREELEEMIADMEPRVTQPIKHALMMAEKSIEEIDQFVLMGAGTRVPKVLDFLKTVLKEKEIGRFLNTDEAIALGAVYQAAELSKSFKVLPFGVNELIIFPIQVKFLSKIENGSLKETTRQVFGYKSHYPTSNKIVTFQSYTDDFEIFLSYDTFRHLTEEQRRQFRRTDLAQVSVHGLGSAVKNNGTCAECEIKGVKTTFAINLSGIVSVTRSDFVVEKRPSAAEIAAYDEALQQYHQAEKARREKEEIDKKMEQKGKDVKEGGEVNTLEEYLKNTRNKKILLIPPVEPKAKTLKVELDTIVNHKDVKDLTSEQLESARNILAKFEHAENAKHKREEAMNALEALVYDLSLKIQEGEVFAEYLTSEEKEQLTEELKRLRMWMEDEVDINTSTDDFISNKAILDKLTASGHRRKNERLMLPKAIESLNNLLNHSLAFYDVALNMTTSDDPVFTTTEVEVFYKLITSTIEWWKEKNSSYVEQQKHEDPVVTTEELAAKIRGVS</sequence>
<dbReference type="InterPro" id="IPR029048">
    <property type="entry name" value="HSP70_C_sf"/>
</dbReference>
<dbReference type="Gene3D" id="3.90.640.10">
    <property type="entry name" value="Actin, Chain A, domain 4"/>
    <property type="match status" value="1"/>
</dbReference>
<gene>
    <name evidence="8" type="ORF">ACOC_LOCUS9464</name>
</gene>
<dbReference type="InterPro" id="IPR043129">
    <property type="entry name" value="ATPase_NBD"/>
</dbReference>
<dbReference type="GO" id="GO:0005524">
    <property type="term" value="F:ATP binding"/>
    <property type="evidence" value="ECO:0007669"/>
    <property type="project" value="UniProtKB-KW"/>
</dbReference>
<keyword evidence="9" id="KW-1185">Reference proteome</keyword>
<dbReference type="STRING" id="334426.A0A0R3PUA8"/>
<evidence type="ECO:0000313" key="8">
    <source>
        <dbReference type="EMBL" id="VDM61049.1"/>
    </source>
</evidence>
<comment type="similarity">
    <text evidence="1">Belongs to the heat shock protein 70 family.</text>
</comment>